<dbReference type="GO" id="GO:0005509">
    <property type="term" value="F:calcium ion binding"/>
    <property type="evidence" value="ECO:0007669"/>
    <property type="project" value="InterPro"/>
</dbReference>
<keyword evidence="1" id="KW-0677">Repeat</keyword>
<evidence type="ECO:0000313" key="6">
    <source>
        <dbReference type="Proteomes" id="UP001146120"/>
    </source>
</evidence>
<keyword evidence="6" id="KW-1185">Reference proteome</keyword>
<dbReference type="AlphaFoldDB" id="A0AAV2YY10"/>
<dbReference type="InterPro" id="IPR011992">
    <property type="entry name" value="EF-hand-dom_pair"/>
</dbReference>
<name>A0AAV2YY10_9STRA</name>
<dbReference type="Pfam" id="PF13499">
    <property type="entry name" value="EF-hand_7"/>
    <property type="match status" value="2"/>
</dbReference>
<evidence type="ECO:0000256" key="3">
    <source>
        <dbReference type="SAM" id="MobiDB-lite"/>
    </source>
</evidence>
<feature type="domain" description="EF-hand" evidence="4">
    <location>
        <begin position="747"/>
        <end position="782"/>
    </location>
</feature>
<feature type="region of interest" description="Disordered" evidence="3">
    <location>
        <begin position="1"/>
        <end position="112"/>
    </location>
</feature>
<organism evidence="5 6">
    <name type="scientific">Lagenidium giganteum</name>
    <dbReference type="NCBI Taxonomy" id="4803"/>
    <lineage>
        <taxon>Eukaryota</taxon>
        <taxon>Sar</taxon>
        <taxon>Stramenopiles</taxon>
        <taxon>Oomycota</taxon>
        <taxon>Peronosporomycetes</taxon>
        <taxon>Pythiales</taxon>
        <taxon>Pythiaceae</taxon>
    </lineage>
</organism>
<dbReference type="SUPFAM" id="SSF47473">
    <property type="entry name" value="EF-hand"/>
    <property type="match status" value="2"/>
</dbReference>
<protein>
    <recommendedName>
        <fullName evidence="4">EF-hand domain-containing protein</fullName>
    </recommendedName>
</protein>
<feature type="domain" description="EF-hand" evidence="4">
    <location>
        <begin position="357"/>
        <end position="392"/>
    </location>
</feature>
<evidence type="ECO:0000256" key="1">
    <source>
        <dbReference type="ARBA" id="ARBA00022737"/>
    </source>
</evidence>
<dbReference type="InterPro" id="IPR018247">
    <property type="entry name" value="EF_Hand_1_Ca_BS"/>
</dbReference>
<dbReference type="Proteomes" id="UP001146120">
    <property type="component" value="Unassembled WGS sequence"/>
</dbReference>
<accession>A0AAV2YY10</accession>
<keyword evidence="2" id="KW-0106">Calcium</keyword>
<feature type="compositionally biased region" description="Polar residues" evidence="3">
    <location>
        <begin position="8"/>
        <end position="36"/>
    </location>
</feature>
<dbReference type="EMBL" id="DAKRPA010000110">
    <property type="protein sequence ID" value="DAZ98319.1"/>
    <property type="molecule type" value="Genomic_DNA"/>
</dbReference>
<feature type="compositionally biased region" description="Polar residues" evidence="3">
    <location>
        <begin position="52"/>
        <end position="64"/>
    </location>
</feature>
<dbReference type="Pfam" id="PF13202">
    <property type="entry name" value="EF-hand_5"/>
    <property type="match status" value="2"/>
</dbReference>
<proteinExistence type="predicted"/>
<sequence length="887" mass="98772">MLKHLHGSHSNSEKQPTQRLRPQRGSLGSLTESQARTAPRQPQRGSVGGLSTRDSIASASTNSPRLRGSLGDLRKPAGSELPAINTKMSPDRKLSTASSPRGARGSIVGTVESAPPPQVLVQVSPEELQAIRQQLQQTTKKMDLISRAESTKLTTFDETKMGVSIRSRSSAKQLANGADAMSATIDERQRAASTGEIAIPGLDKAIRRASLTCRQSLDEKDKSAGNSRTDMESYFRLQKRSVFGLYSVREVMGVIRLFHVLDEDNSNTVSLSELQHIRPFFERIGQYDLSKVFHVIDKDSNGQISLRELLESCFPHASSAQVDEMLRLAKVGNVRQFFGGATDADASSTDTSGLTQAHRQELLDIFRIFDKNGDGFVCMDEIMQALHIDDNEHEMERFVAEQRHDKAVAEKGGSGSNVAVTATGNAPRRAGCSSGITRKDMERYYAEYDVNGDEVLDFDEFVELMLHDHHANKAHGQPVTFDSSSKSIDDIELGEVERAQRLEKLKQRAALLVSDDSTDSLDISPTKWAQTSPRRKQRAHRIVATKADELEREELVRQRRQTLATSIALSVNSHTVVHPVVAADATATAAAAMPLGEVFRRVSLAHEKHRPPDTTTRVLDTTHQLLAAARFGVYRAHEVMAVIRFFWYLDEDRSGTISLPELHSIKLALVAAGYDDMAAVFLAIDHDSNGSISLRELLELCFHRATKTQIKEMLTLAKLGDLPAYLTHLGYHSPKQPRPREDPEEAEHRKEMMEIFRVFDTDNDGTVSVDEIMETLRVDDDDVVAKFMATERETRKRSLSVEAWKSATSGIKRDDIEKFYAECDLDHNRLLNFDEFVEFLGAYYRPLLPMIMGVPDKHSPPKSGYTASTTHTKLKETQNLVTANLFI</sequence>
<reference evidence="5" key="2">
    <citation type="journal article" date="2023" name="Microbiol Resour">
        <title>Decontamination and Annotation of the Draft Genome Sequence of the Oomycete Lagenidium giganteum ARSEF 373.</title>
        <authorList>
            <person name="Morgan W.R."/>
            <person name="Tartar A."/>
        </authorList>
    </citation>
    <scope>NUCLEOTIDE SEQUENCE</scope>
    <source>
        <strain evidence="5">ARSEF 373</strain>
    </source>
</reference>
<evidence type="ECO:0000256" key="2">
    <source>
        <dbReference type="ARBA" id="ARBA00022837"/>
    </source>
</evidence>
<dbReference type="SMART" id="SM00054">
    <property type="entry name" value="EFh"/>
    <property type="match status" value="8"/>
</dbReference>
<reference evidence="5" key="1">
    <citation type="submission" date="2022-11" db="EMBL/GenBank/DDBJ databases">
        <authorList>
            <person name="Morgan W.R."/>
            <person name="Tartar A."/>
        </authorList>
    </citation>
    <scope>NUCLEOTIDE SEQUENCE</scope>
    <source>
        <strain evidence="5">ARSEF 373</strain>
    </source>
</reference>
<dbReference type="InterPro" id="IPR050145">
    <property type="entry name" value="Centrin_CML-like"/>
</dbReference>
<evidence type="ECO:0000259" key="4">
    <source>
        <dbReference type="PROSITE" id="PS50222"/>
    </source>
</evidence>
<dbReference type="InterPro" id="IPR002048">
    <property type="entry name" value="EF_hand_dom"/>
</dbReference>
<dbReference type="PANTHER" id="PTHR23050">
    <property type="entry name" value="CALCIUM BINDING PROTEIN"/>
    <property type="match status" value="1"/>
</dbReference>
<dbReference type="PROSITE" id="PS00018">
    <property type="entry name" value="EF_HAND_1"/>
    <property type="match status" value="6"/>
</dbReference>
<dbReference type="CDD" id="cd00051">
    <property type="entry name" value="EFh"/>
    <property type="match status" value="3"/>
</dbReference>
<gene>
    <name evidence="5" type="ORF">N0F65_008905</name>
</gene>
<feature type="domain" description="EF-hand" evidence="4">
    <location>
        <begin position="672"/>
        <end position="707"/>
    </location>
</feature>
<feature type="domain" description="EF-hand" evidence="4">
    <location>
        <begin position="288"/>
        <end position="319"/>
    </location>
</feature>
<feature type="domain" description="EF-hand" evidence="4">
    <location>
        <begin position="436"/>
        <end position="471"/>
    </location>
</feature>
<dbReference type="PROSITE" id="PS50222">
    <property type="entry name" value="EF_HAND_2"/>
    <property type="match status" value="6"/>
</dbReference>
<feature type="region of interest" description="Disordered" evidence="3">
    <location>
        <begin position="409"/>
        <end position="429"/>
    </location>
</feature>
<feature type="domain" description="EF-hand" evidence="4">
    <location>
        <begin position="811"/>
        <end position="846"/>
    </location>
</feature>
<comment type="caution">
    <text evidence="5">The sequence shown here is derived from an EMBL/GenBank/DDBJ whole genome shotgun (WGS) entry which is preliminary data.</text>
</comment>
<evidence type="ECO:0000313" key="5">
    <source>
        <dbReference type="EMBL" id="DAZ98319.1"/>
    </source>
</evidence>
<dbReference type="Gene3D" id="1.10.238.10">
    <property type="entry name" value="EF-hand"/>
    <property type="match status" value="4"/>
</dbReference>